<sequence>MNREPVVSLETCFAAVEDPRVERTKRHMLLDIIVIAICGVICGAEGWVEIEAFGKAKEEWLKDLLELPNGIPSHDTFGRVFARLDPKQQGNRILI</sequence>
<dbReference type="AlphaFoldDB" id="D6TT51"/>
<feature type="domain" description="H repeat-associated protein N-terminal" evidence="1">
    <location>
        <begin position="12"/>
        <end position="88"/>
    </location>
</feature>
<dbReference type="InterPro" id="IPR047647">
    <property type="entry name" value="ISAs1_transpos"/>
</dbReference>
<dbReference type="PANTHER" id="PTHR30298:SF0">
    <property type="entry name" value="PROTEIN YBFL-RELATED"/>
    <property type="match status" value="1"/>
</dbReference>
<protein>
    <submittedName>
        <fullName evidence="2">Transposase ISAs1 family protein</fullName>
    </submittedName>
</protein>
<gene>
    <name evidence="2" type="ORF">Krac_4589</name>
</gene>
<accession>D6TT51</accession>
<reference evidence="2 3" key="1">
    <citation type="journal article" date="2011" name="Stand. Genomic Sci.">
        <title>Non-contiguous finished genome sequence and contextual data of the filamentous soil bacterium Ktedonobacter racemifer type strain (SOSP1-21).</title>
        <authorList>
            <person name="Chang Y.J."/>
            <person name="Land M."/>
            <person name="Hauser L."/>
            <person name="Chertkov O."/>
            <person name="Del Rio T.G."/>
            <person name="Nolan M."/>
            <person name="Copeland A."/>
            <person name="Tice H."/>
            <person name="Cheng J.F."/>
            <person name="Lucas S."/>
            <person name="Han C."/>
            <person name="Goodwin L."/>
            <person name="Pitluck S."/>
            <person name="Ivanova N."/>
            <person name="Ovchinikova G."/>
            <person name="Pati A."/>
            <person name="Chen A."/>
            <person name="Palaniappan K."/>
            <person name="Mavromatis K."/>
            <person name="Liolios K."/>
            <person name="Brettin T."/>
            <person name="Fiebig A."/>
            <person name="Rohde M."/>
            <person name="Abt B."/>
            <person name="Goker M."/>
            <person name="Detter J.C."/>
            <person name="Woyke T."/>
            <person name="Bristow J."/>
            <person name="Eisen J.A."/>
            <person name="Markowitz V."/>
            <person name="Hugenholtz P."/>
            <person name="Kyrpides N.C."/>
            <person name="Klenk H.P."/>
            <person name="Lapidus A."/>
        </authorList>
    </citation>
    <scope>NUCLEOTIDE SEQUENCE [LARGE SCALE GENOMIC DNA]</scope>
    <source>
        <strain evidence="3">DSM 44963</strain>
    </source>
</reference>
<keyword evidence="3" id="KW-1185">Reference proteome</keyword>
<evidence type="ECO:0000313" key="2">
    <source>
        <dbReference type="EMBL" id="EFH83602.1"/>
    </source>
</evidence>
<evidence type="ECO:0000313" key="3">
    <source>
        <dbReference type="Proteomes" id="UP000004508"/>
    </source>
</evidence>
<dbReference type="Pfam" id="PF13808">
    <property type="entry name" value="DDE_Tnp_1_assoc"/>
    <property type="match status" value="1"/>
</dbReference>
<organism evidence="2 3">
    <name type="scientific">Ktedonobacter racemifer DSM 44963</name>
    <dbReference type="NCBI Taxonomy" id="485913"/>
    <lineage>
        <taxon>Bacteria</taxon>
        <taxon>Bacillati</taxon>
        <taxon>Chloroflexota</taxon>
        <taxon>Ktedonobacteria</taxon>
        <taxon>Ktedonobacterales</taxon>
        <taxon>Ktedonobacteraceae</taxon>
        <taxon>Ktedonobacter</taxon>
    </lineage>
</organism>
<evidence type="ECO:0000259" key="1">
    <source>
        <dbReference type="Pfam" id="PF13808"/>
    </source>
</evidence>
<name>D6TT51_KTERA</name>
<dbReference type="STRING" id="485913.Krac_4589"/>
<dbReference type="PANTHER" id="PTHR30298">
    <property type="entry name" value="H REPEAT-ASSOCIATED PREDICTED TRANSPOSASE"/>
    <property type="match status" value="1"/>
</dbReference>
<dbReference type="InterPro" id="IPR032806">
    <property type="entry name" value="YbfD_N"/>
</dbReference>
<dbReference type="Proteomes" id="UP000004508">
    <property type="component" value="Unassembled WGS sequence"/>
</dbReference>
<dbReference type="NCBIfam" id="NF033564">
    <property type="entry name" value="transpos_ISAs1"/>
    <property type="match status" value="1"/>
</dbReference>
<dbReference type="InterPro" id="IPR051698">
    <property type="entry name" value="Transposase_11-like"/>
</dbReference>
<comment type="caution">
    <text evidence="2">The sequence shown here is derived from an EMBL/GenBank/DDBJ whole genome shotgun (WGS) entry which is preliminary data.</text>
</comment>
<dbReference type="EMBL" id="ADVG01000003">
    <property type="protein sequence ID" value="EFH83602.1"/>
    <property type="molecule type" value="Genomic_DNA"/>
</dbReference>
<dbReference type="eggNOG" id="COG5433">
    <property type="taxonomic scope" value="Bacteria"/>
</dbReference>
<proteinExistence type="predicted"/>
<dbReference type="InParanoid" id="D6TT51"/>